<keyword evidence="1" id="KW-1185">Reference proteome</keyword>
<evidence type="ECO:0000313" key="2">
    <source>
        <dbReference type="RefSeq" id="XP_032324793.1"/>
    </source>
</evidence>
<name>A0A8B8S3K8_CAMFR</name>
<accession>A0A8B8S3K8</accession>
<proteinExistence type="predicted"/>
<dbReference type="RefSeq" id="XP_032324793.1">
    <property type="nucleotide sequence ID" value="XM_032468902.1"/>
</dbReference>
<sequence length="186" mass="21092">MINPRKRSGCLIKEQIIYLSRKSVQHNPERRLCWPRRVRRTSGKRNCSSALVNRKNAAHTRRGVGWRRATWRGSGEPDLDEQKPPAAGLGGHCLKYTRALPTSDLRGKLHHGFVLSQKRTRGNEFCHHNVFTLTLPFQRPFGLLHSAAEEAGCHSSFSHKTSSRVRINCILGQEPLSSLQQTAFPH</sequence>
<dbReference type="AlphaFoldDB" id="A0A8B8S3K8"/>
<protein>
    <submittedName>
        <fullName evidence="2">Uncharacterized protein LOC106728892 isoform X2</fullName>
    </submittedName>
</protein>
<reference evidence="2" key="1">
    <citation type="submission" date="2025-08" db="UniProtKB">
        <authorList>
            <consortium name="RefSeq"/>
        </authorList>
    </citation>
    <scope>IDENTIFICATION</scope>
    <source>
        <tissue evidence="2">Ear skin</tissue>
    </source>
</reference>
<dbReference type="Proteomes" id="UP000694856">
    <property type="component" value="Chromosome 27"/>
</dbReference>
<organism evidence="1 2">
    <name type="scientific">Camelus ferus</name>
    <name type="common">Wild bactrian camel</name>
    <name type="synonym">Camelus bactrianus ferus</name>
    <dbReference type="NCBI Taxonomy" id="419612"/>
    <lineage>
        <taxon>Eukaryota</taxon>
        <taxon>Metazoa</taxon>
        <taxon>Chordata</taxon>
        <taxon>Craniata</taxon>
        <taxon>Vertebrata</taxon>
        <taxon>Euteleostomi</taxon>
        <taxon>Mammalia</taxon>
        <taxon>Eutheria</taxon>
        <taxon>Laurasiatheria</taxon>
        <taxon>Artiodactyla</taxon>
        <taxon>Tylopoda</taxon>
        <taxon>Camelidae</taxon>
        <taxon>Camelus</taxon>
    </lineage>
</organism>
<evidence type="ECO:0000313" key="1">
    <source>
        <dbReference type="Proteomes" id="UP000694856"/>
    </source>
</evidence>
<dbReference type="GeneID" id="106728892"/>
<gene>
    <name evidence="2" type="primary">LOC106728892</name>
</gene>